<name>A0A4Q9PN08_9APHY</name>
<organism evidence="1 2">
    <name type="scientific">Dichomitus squalens</name>
    <dbReference type="NCBI Taxonomy" id="114155"/>
    <lineage>
        <taxon>Eukaryota</taxon>
        <taxon>Fungi</taxon>
        <taxon>Dikarya</taxon>
        <taxon>Basidiomycota</taxon>
        <taxon>Agaricomycotina</taxon>
        <taxon>Agaricomycetes</taxon>
        <taxon>Polyporales</taxon>
        <taxon>Polyporaceae</taxon>
        <taxon>Dichomitus</taxon>
    </lineage>
</organism>
<protein>
    <submittedName>
        <fullName evidence="1">Uncharacterized protein</fullName>
    </submittedName>
</protein>
<dbReference type="EMBL" id="ML145166">
    <property type="protein sequence ID" value="TBU55556.1"/>
    <property type="molecule type" value="Genomic_DNA"/>
</dbReference>
<reference evidence="1 2" key="1">
    <citation type="submission" date="2019-01" db="EMBL/GenBank/DDBJ databases">
        <title>Draft genome sequences of three monokaryotic isolates of the white-rot basidiomycete fungus Dichomitus squalens.</title>
        <authorList>
            <consortium name="DOE Joint Genome Institute"/>
            <person name="Lopez S.C."/>
            <person name="Andreopoulos B."/>
            <person name="Pangilinan J."/>
            <person name="Lipzen A."/>
            <person name="Riley R."/>
            <person name="Ahrendt S."/>
            <person name="Ng V."/>
            <person name="Barry K."/>
            <person name="Daum C."/>
            <person name="Grigoriev I.V."/>
            <person name="Hilden K.S."/>
            <person name="Makela M.R."/>
            <person name="de Vries R.P."/>
        </authorList>
    </citation>
    <scope>NUCLEOTIDE SEQUENCE [LARGE SCALE GENOMIC DNA]</scope>
    <source>
        <strain evidence="1 2">CBS 464.89</strain>
    </source>
</reference>
<keyword evidence="2" id="KW-1185">Reference proteome</keyword>
<evidence type="ECO:0000313" key="2">
    <source>
        <dbReference type="Proteomes" id="UP000292082"/>
    </source>
</evidence>
<accession>A0A4Q9PN08</accession>
<sequence length="84" mass="8971">MLTAYACGQASSVLTLELAATACKPQNASVSEKLLSSNVSVDCIVMLVHVVTDPLVRRITRALRPAAQASVSRNYSFCLSKWSA</sequence>
<proteinExistence type="predicted"/>
<dbReference type="Proteomes" id="UP000292082">
    <property type="component" value="Unassembled WGS sequence"/>
</dbReference>
<gene>
    <name evidence="1" type="ORF">BD310DRAFT_678173</name>
</gene>
<evidence type="ECO:0000313" key="1">
    <source>
        <dbReference type="EMBL" id="TBU55556.1"/>
    </source>
</evidence>
<dbReference type="AlphaFoldDB" id="A0A4Q9PN08"/>